<keyword evidence="2" id="KW-1185">Reference proteome</keyword>
<dbReference type="EMBL" id="CP053418">
    <property type="protein sequence ID" value="QJW83348.1"/>
    <property type="molecule type" value="Genomic_DNA"/>
</dbReference>
<evidence type="ECO:0000313" key="2">
    <source>
        <dbReference type="Proteomes" id="UP000500826"/>
    </source>
</evidence>
<proteinExistence type="predicted"/>
<evidence type="ECO:0000313" key="1">
    <source>
        <dbReference type="EMBL" id="QJW83348.1"/>
    </source>
</evidence>
<dbReference type="Proteomes" id="UP000500826">
    <property type="component" value="Chromosome"/>
</dbReference>
<name>A0ABX6P203_9BURK</name>
<protein>
    <submittedName>
        <fullName evidence="1">Uncharacterized protein</fullName>
    </submittedName>
</protein>
<sequence length="89" mass="9705">MSWASSIKRAGNLNRIEELHDAGFNADESAAVFRNERIPLVARNGDLPLLENLHVLSRKALPQRAVADAIASRNAAGHYAENGLQVPFT</sequence>
<accession>A0ABX6P203</accession>
<reference evidence="1 2" key="2">
    <citation type="submission" date="2020-05" db="EMBL/GenBank/DDBJ databases">
        <authorList>
            <person name="Khan S.A."/>
            <person name="Jeon C.O."/>
            <person name="Chun B.H."/>
        </authorList>
    </citation>
    <scope>NUCLEOTIDE SEQUENCE [LARGE SCALE GENOMIC DNA]</scope>
    <source>
        <strain evidence="1 2">H242</strain>
    </source>
</reference>
<organism evidence="1 2">
    <name type="scientific">Ramlibacter terrae</name>
    <dbReference type="NCBI Taxonomy" id="2732511"/>
    <lineage>
        <taxon>Bacteria</taxon>
        <taxon>Pseudomonadati</taxon>
        <taxon>Pseudomonadota</taxon>
        <taxon>Betaproteobacteria</taxon>
        <taxon>Burkholderiales</taxon>
        <taxon>Comamonadaceae</taxon>
        <taxon>Ramlibacter</taxon>
    </lineage>
</organism>
<reference evidence="1 2" key="1">
    <citation type="submission" date="2020-05" db="EMBL/GenBank/DDBJ databases">
        <title>Ramlibacter rhizophilus sp. nov., isolated from rhizosphere soil of national flower Mugunghwa from South Korea.</title>
        <authorList>
            <person name="Zheng-Fei Y."/>
            <person name="Huan T."/>
        </authorList>
    </citation>
    <scope>NUCLEOTIDE SEQUENCE [LARGE SCALE GENOMIC DNA]</scope>
    <source>
        <strain evidence="1 2">H242</strain>
    </source>
</reference>
<gene>
    <name evidence="1" type="ORF">HK414_01355</name>
</gene>